<dbReference type="GO" id="GO:0046872">
    <property type="term" value="F:metal ion binding"/>
    <property type="evidence" value="ECO:0007669"/>
    <property type="project" value="UniProtKB-KW"/>
</dbReference>
<dbReference type="GO" id="GO:0005829">
    <property type="term" value="C:cytosol"/>
    <property type="evidence" value="ECO:0007669"/>
    <property type="project" value="TreeGrafter"/>
</dbReference>
<dbReference type="NCBIfam" id="NF006684">
    <property type="entry name" value="PRK09229.1-5"/>
    <property type="match status" value="1"/>
</dbReference>
<reference evidence="6 7" key="1">
    <citation type="submission" date="2024-02" db="EMBL/GenBank/DDBJ databases">
        <title>Genome sequence of Aquincola sp. MAHUQ-54.</title>
        <authorList>
            <person name="Huq M.A."/>
        </authorList>
    </citation>
    <scope>NUCLEOTIDE SEQUENCE [LARGE SCALE GENOMIC DNA]</scope>
    <source>
        <strain evidence="6 7">MAHUQ-54</strain>
    </source>
</reference>
<evidence type="ECO:0000256" key="4">
    <source>
        <dbReference type="ARBA" id="ARBA00022833"/>
    </source>
</evidence>
<dbReference type="EC" id="3.5.3.13" evidence="6"/>
<comment type="cofactor">
    <cofactor evidence="1">
        <name>Zn(2+)</name>
        <dbReference type="ChEBI" id="CHEBI:29105"/>
    </cofactor>
</comment>
<evidence type="ECO:0000313" key="7">
    <source>
        <dbReference type="Proteomes" id="UP001336250"/>
    </source>
</evidence>
<dbReference type="InterPro" id="IPR011059">
    <property type="entry name" value="Metal-dep_hydrolase_composite"/>
</dbReference>
<dbReference type="PANTHER" id="PTHR11271:SF48">
    <property type="entry name" value="AMIDOHYDROLASE-RELATED DOMAIN-CONTAINING PROTEIN"/>
    <property type="match status" value="1"/>
</dbReference>
<dbReference type="Proteomes" id="UP001336250">
    <property type="component" value="Unassembled WGS sequence"/>
</dbReference>
<evidence type="ECO:0000256" key="2">
    <source>
        <dbReference type="ARBA" id="ARBA00022723"/>
    </source>
</evidence>
<evidence type="ECO:0000256" key="3">
    <source>
        <dbReference type="ARBA" id="ARBA00022801"/>
    </source>
</evidence>
<dbReference type="GO" id="GO:0019239">
    <property type="term" value="F:deaminase activity"/>
    <property type="evidence" value="ECO:0007669"/>
    <property type="project" value="TreeGrafter"/>
</dbReference>
<name>A0AAW9Q022_9BURK</name>
<gene>
    <name evidence="6" type="ORF">V4F39_02250</name>
</gene>
<dbReference type="GO" id="GO:0050416">
    <property type="term" value="F:formimidoylglutamate deiminase activity"/>
    <property type="evidence" value="ECO:0007669"/>
    <property type="project" value="UniProtKB-EC"/>
</dbReference>
<dbReference type="Pfam" id="PF01979">
    <property type="entry name" value="Amidohydro_1"/>
    <property type="match status" value="1"/>
</dbReference>
<dbReference type="InterPro" id="IPR051607">
    <property type="entry name" value="Metallo-dep_hydrolases"/>
</dbReference>
<protein>
    <submittedName>
        <fullName evidence="6">Formimidoylglutamate deiminase</fullName>
        <ecNumber evidence="6">3.5.3.13</ecNumber>
    </submittedName>
</protein>
<evidence type="ECO:0000313" key="6">
    <source>
        <dbReference type="EMBL" id="MEF7612714.1"/>
    </source>
</evidence>
<evidence type="ECO:0000259" key="5">
    <source>
        <dbReference type="Pfam" id="PF01979"/>
    </source>
</evidence>
<dbReference type="SUPFAM" id="SSF51338">
    <property type="entry name" value="Composite domain of metallo-dependent hydrolases"/>
    <property type="match status" value="1"/>
</dbReference>
<dbReference type="InterPro" id="IPR032466">
    <property type="entry name" value="Metal_Hydrolase"/>
</dbReference>
<dbReference type="Gene3D" id="3.20.20.140">
    <property type="entry name" value="Metal-dependent hydrolases"/>
    <property type="match status" value="1"/>
</dbReference>
<feature type="domain" description="Amidohydrolase-related" evidence="5">
    <location>
        <begin position="51"/>
        <end position="433"/>
    </location>
</feature>
<dbReference type="AlphaFoldDB" id="A0AAW9Q022"/>
<comment type="caution">
    <text evidence="6">The sequence shown here is derived from an EMBL/GenBank/DDBJ whole genome shotgun (WGS) entry which is preliminary data.</text>
</comment>
<dbReference type="InterPro" id="IPR010252">
    <property type="entry name" value="HutF"/>
</dbReference>
<keyword evidence="3 6" id="KW-0378">Hydrolase</keyword>
<dbReference type="InterPro" id="IPR006680">
    <property type="entry name" value="Amidohydro-rel"/>
</dbReference>
<dbReference type="NCBIfam" id="NF006681">
    <property type="entry name" value="PRK09229.1-2"/>
    <property type="match status" value="1"/>
</dbReference>
<accession>A0AAW9Q022</accession>
<keyword evidence="4" id="KW-0862">Zinc</keyword>
<evidence type="ECO:0000256" key="1">
    <source>
        <dbReference type="ARBA" id="ARBA00001947"/>
    </source>
</evidence>
<organism evidence="6 7">
    <name type="scientific">Aquincola agrisoli</name>
    <dbReference type="NCBI Taxonomy" id="3119538"/>
    <lineage>
        <taxon>Bacteria</taxon>
        <taxon>Pseudomonadati</taxon>
        <taxon>Pseudomonadota</taxon>
        <taxon>Betaproteobacteria</taxon>
        <taxon>Burkholderiales</taxon>
        <taxon>Sphaerotilaceae</taxon>
        <taxon>Aquincola</taxon>
    </lineage>
</organism>
<proteinExistence type="predicted"/>
<keyword evidence="2" id="KW-0479">Metal-binding</keyword>
<keyword evidence="7" id="KW-1185">Reference proteome</keyword>
<dbReference type="PANTHER" id="PTHR11271">
    <property type="entry name" value="GUANINE DEAMINASE"/>
    <property type="match status" value="1"/>
</dbReference>
<dbReference type="EMBL" id="JAZIBG010000009">
    <property type="protein sequence ID" value="MEF7612714.1"/>
    <property type="molecule type" value="Genomic_DNA"/>
</dbReference>
<dbReference type="NCBIfam" id="TIGR02022">
    <property type="entry name" value="hutF"/>
    <property type="match status" value="1"/>
</dbReference>
<sequence length="470" mass="50648">MAARWWAPRAWLPAGWHDGVLLAVDAQGHWAEVRPGVAEPPPDAQRLAGPVLPGLVNAHSHAFQRAFAGLAERREQAADDFWSWRDRMYQVALRITPGQLRAIATHLYVELLRGGYTQVCEFHYLQHDEDGSPYGDPLAMSWALADAAADAGIGLTMLPVLYERAGFAQPALRPDQRRFASTAEGIWATRQRLAASGRPLLTAGLALHSLRAAPPEAIGRLRTLAEGFDGPIHIHVAEQTSEVDDCLRHTGQRPIEWLARQGLLDARWQLVHATHTTPSEIDAVAAAGAGAVLCPSTEANLGDGLADLPGWLASGAPLALGSDSHVTRAWREELRLLEYGQRLARRQRNVSAAPEAGQPATAERLWARVQAGSGAAAGLGPWGLQAGARADLLVADLQDHALRGIPPTHLLDALVFSSPGRPWRDVMVAGRWVVSAHRHAGAQAVADSFAEAMSEIWDIRKNVAAPGHAV</sequence>
<dbReference type="SUPFAM" id="SSF51556">
    <property type="entry name" value="Metallo-dependent hydrolases"/>
    <property type="match status" value="1"/>
</dbReference>
<dbReference type="Gene3D" id="2.30.40.10">
    <property type="entry name" value="Urease, subunit C, domain 1"/>
    <property type="match status" value="1"/>
</dbReference>